<sequence>MLVSVSIIFLLYGWSITAPYIMLSSLLHLVFSFVFPYTHESKYAFYLKQKENFFKQHEKYGQIFTEFQVTLAFAFMIYSFFQMLSGSSFMALFVSFQFISLVIIFSHGVTNIRNIIARPSLPSDIKLLRPYYYSTRRFGAFSDAFFETVYPVCKTCIKISLAAYTGYYGGWMFWNGDQVYEPIHCKITSWHYNFPKDYEWTKTRHSDWVDFSTDPELSNLKHNCQVELFDLWQESKKSKLRADICILLDKQLVT</sequence>
<organism evidence="2">
    <name type="scientific">Monodopsis sp. MarTras21</name>
    <dbReference type="NCBI Taxonomy" id="1745953"/>
    <lineage>
        <taxon>Eukaryota</taxon>
        <taxon>Sar</taxon>
        <taxon>Stramenopiles</taxon>
        <taxon>Ochrophyta</taxon>
        <taxon>Eustigmatophyceae</taxon>
        <taxon>Eustigmatales</taxon>
        <taxon>Monodopsidaceae</taxon>
        <taxon>Monodopsis</taxon>
    </lineage>
</organism>
<name>A0A140F2Z3_9STRA</name>
<feature type="transmembrane region" description="Helical" evidence="1">
    <location>
        <begin position="87"/>
        <end position="109"/>
    </location>
</feature>
<accession>A0A140F2Z3</accession>
<keyword evidence="2" id="KW-0496">Mitochondrion</keyword>
<geneLocation type="mitochondrion" evidence="2"/>
<keyword evidence="1" id="KW-0812">Transmembrane</keyword>
<proteinExistence type="predicted"/>
<dbReference type="EMBL" id="KU501222">
    <property type="protein sequence ID" value="AML60777.1"/>
    <property type="molecule type" value="Genomic_DNA"/>
</dbReference>
<evidence type="ECO:0000313" key="2">
    <source>
        <dbReference type="EMBL" id="AML60777.1"/>
    </source>
</evidence>
<feature type="transmembrane region" description="Helical" evidence="1">
    <location>
        <begin position="60"/>
        <end position="81"/>
    </location>
</feature>
<keyword evidence="1" id="KW-0472">Membrane</keyword>
<keyword evidence="1" id="KW-1133">Transmembrane helix</keyword>
<protein>
    <submittedName>
        <fullName evidence="2">Uncharacterized protein</fullName>
    </submittedName>
</protein>
<reference evidence="2" key="1">
    <citation type="journal article" date="2016" name="Genome Biol. Evol.">
        <title>A Comparative Analysis of Mitochondrial Genomes in Eustigmatophyte Algae.</title>
        <authorList>
            <person name="Sevcikova T."/>
            <person name="Klimes V."/>
            <person name="Zbrankova V."/>
            <person name="Strnad H."/>
            <person name="Hroudova M."/>
            <person name="Vlcek C."/>
            <person name="Elias M."/>
        </authorList>
    </citation>
    <scope>NUCLEOTIDE SEQUENCE</scope>
    <source>
        <strain evidence="2">MarTras 21</strain>
    </source>
</reference>
<gene>
    <name evidence="2" type="primary">orf254</name>
</gene>
<dbReference type="AlphaFoldDB" id="A0A140F2Z3"/>
<evidence type="ECO:0000256" key="1">
    <source>
        <dbReference type="SAM" id="Phobius"/>
    </source>
</evidence>